<dbReference type="AlphaFoldDB" id="W5MID2"/>
<feature type="repeat" description="RCC1" evidence="3">
    <location>
        <begin position="11"/>
        <end position="64"/>
    </location>
</feature>
<dbReference type="EMBL" id="AHAT01030611">
    <property type="status" value="NOT_ANNOTATED_CDS"/>
    <property type="molecule type" value="Genomic_DNA"/>
</dbReference>
<evidence type="ECO:0000256" key="4">
    <source>
        <dbReference type="SAM" id="MobiDB-lite"/>
    </source>
</evidence>
<evidence type="ECO:0000256" key="1">
    <source>
        <dbReference type="ARBA" id="ARBA00022658"/>
    </source>
</evidence>
<feature type="repeat" description="RCC1" evidence="3">
    <location>
        <begin position="65"/>
        <end position="116"/>
    </location>
</feature>
<dbReference type="GeneID" id="102689154"/>
<evidence type="ECO:0000256" key="3">
    <source>
        <dbReference type="PROSITE-ProRule" id="PRU00235"/>
    </source>
</evidence>
<dbReference type="EMBL" id="AHAT01030606">
    <property type="status" value="NOT_ANNOTATED_CDS"/>
    <property type="molecule type" value="Genomic_DNA"/>
</dbReference>
<keyword evidence="1" id="KW-0344">Guanine-nucleotide releasing factor</keyword>
<evidence type="ECO:0000256" key="2">
    <source>
        <dbReference type="ARBA" id="ARBA00022737"/>
    </source>
</evidence>
<dbReference type="InterPro" id="IPR000408">
    <property type="entry name" value="Reg_chr_condens"/>
</dbReference>
<dbReference type="PROSITE" id="PS00626">
    <property type="entry name" value="RCC1_2"/>
    <property type="match status" value="1"/>
</dbReference>
<dbReference type="Ensembl" id="ENSLOCT00000008151.1">
    <property type="protein sequence ID" value="ENSLOCP00000008141.1"/>
    <property type="gene ID" value="ENSLOCG00000006722.1"/>
</dbReference>
<dbReference type="InterPro" id="IPR058923">
    <property type="entry name" value="RCC1-like_dom"/>
</dbReference>
<dbReference type="Pfam" id="PF25390">
    <property type="entry name" value="WD40_RLD"/>
    <property type="match status" value="1"/>
</dbReference>
<dbReference type="Gene3D" id="2.130.10.30">
    <property type="entry name" value="Regulator of chromosome condensation 1/beta-lactamase-inhibitor protein II"/>
    <property type="match status" value="2"/>
</dbReference>
<dbReference type="PRINTS" id="PR00633">
    <property type="entry name" value="RCCNDNSATION"/>
</dbReference>
<dbReference type="STRING" id="7918.ENSLOCP00000008141"/>
<dbReference type="GO" id="GO:0005634">
    <property type="term" value="C:nucleus"/>
    <property type="evidence" value="ECO:0000318"/>
    <property type="project" value="GO_Central"/>
</dbReference>
<reference evidence="6" key="3">
    <citation type="submission" date="2025-09" db="UniProtKB">
        <authorList>
            <consortium name="Ensembl"/>
        </authorList>
    </citation>
    <scope>IDENTIFICATION</scope>
</reference>
<dbReference type="EMBL" id="AHAT01030612">
    <property type="status" value="NOT_ANNOTATED_CDS"/>
    <property type="molecule type" value="Genomic_DNA"/>
</dbReference>
<dbReference type="InterPro" id="IPR009091">
    <property type="entry name" value="RCC1/BLIP-II"/>
</dbReference>
<dbReference type="PANTHER" id="PTHR45982:SF11">
    <property type="entry name" value="E3 UBIQUITIN-PROTEIN LIGASE HERC1 ISOFORM X1-RELATED"/>
    <property type="match status" value="1"/>
</dbReference>
<dbReference type="PROSITE" id="PS50012">
    <property type="entry name" value="RCC1_3"/>
    <property type="match status" value="6"/>
</dbReference>
<keyword evidence="7" id="KW-1185">Reference proteome</keyword>
<dbReference type="Bgee" id="ENSLOCG00000006722">
    <property type="expression patterns" value="Expressed in muscle tissue and 13 other cell types or tissues"/>
</dbReference>
<dbReference type="EMBL" id="AHAT01030608">
    <property type="status" value="NOT_ANNOTATED_CDS"/>
    <property type="molecule type" value="Genomic_DNA"/>
</dbReference>
<protein>
    <submittedName>
        <fullName evidence="6">Secretion regulating guanine nucleotide exchange factor</fullName>
    </submittedName>
</protein>
<organism evidence="6 7">
    <name type="scientific">Lepisosteus oculatus</name>
    <name type="common">Spotted gar</name>
    <dbReference type="NCBI Taxonomy" id="7918"/>
    <lineage>
        <taxon>Eukaryota</taxon>
        <taxon>Metazoa</taxon>
        <taxon>Chordata</taxon>
        <taxon>Craniata</taxon>
        <taxon>Vertebrata</taxon>
        <taxon>Euteleostomi</taxon>
        <taxon>Actinopterygii</taxon>
        <taxon>Neopterygii</taxon>
        <taxon>Holostei</taxon>
        <taxon>Semionotiformes</taxon>
        <taxon>Lepisosteidae</taxon>
        <taxon>Lepisosteus</taxon>
    </lineage>
</organism>
<dbReference type="KEGG" id="loc:102689154"/>
<reference evidence="7" key="1">
    <citation type="submission" date="2011-12" db="EMBL/GenBank/DDBJ databases">
        <title>The Draft Genome of Lepisosteus oculatus.</title>
        <authorList>
            <consortium name="The Broad Institute Genome Assembly &amp; Analysis Group"/>
            <consortium name="Computational R&amp;D Group"/>
            <consortium name="and Sequencing Platform"/>
            <person name="Di Palma F."/>
            <person name="Alfoldi J."/>
            <person name="Johnson J."/>
            <person name="Berlin A."/>
            <person name="Gnerre S."/>
            <person name="Jaffe D."/>
            <person name="MacCallum I."/>
            <person name="Young S."/>
            <person name="Walker B.J."/>
            <person name="Lander E.S."/>
            <person name="Lindblad-Toh K."/>
        </authorList>
    </citation>
    <scope>NUCLEOTIDE SEQUENCE [LARGE SCALE GENOMIC DNA]</scope>
</reference>
<dbReference type="OMA" id="GWGNCRK"/>
<proteinExistence type="predicted"/>
<dbReference type="GO" id="GO:0005737">
    <property type="term" value="C:cytoplasm"/>
    <property type="evidence" value="ECO:0000318"/>
    <property type="project" value="GO_Central"/>
</dbReference>
<feature type="repeat" description="RCC1" evidence="3">
    <location>
        <begin position="117"/>
        <end position="168"/>
    </location>
</feature>
<dbReference type="Proteomes" id="UP000018468">
    <property type="component" value="Linkage group LG27"/>
</dbReference>
<dbReference type="eggNOG" id="KOG1426">
    <property type="taxonomic scope" value="Eukaryota"/>
</dbReference>
<keyword evidence="2" id="KW-0677">Repeat</keyword>
<dbReference type="OrthoDB" id="10256179at2759"/>
<dbReference type="GO" id="GO:0050709">
    <property type="term" value="P:negative regulation of protein secretion"/>
    <property type="evidence" value="ECO:0000318"/>
    <property type="project" value="GO_Central"/>
</dbReference>
<dbReference type="GeneTree" id="ENSGT00940000160684"/>
<dbReference type="InterPro" id="IPR051553">
    <property type="entry name" value="Ran_GTPase-activating"/>
</dbReference>
<accession>W5MID2</accession>
<evidence type="ECO:0000259" key="5">
    <source>
        <dbReference type="Pfam" id="PF25390"/>
    </source>
</evidence>
<evidence type="ECO:0000313" key="6">
    <source>
        <dbReference type="Ensembl" id="ENSLOCP00000008141.1"/>
    </source>
</evidence>
<feature type="repeat" description="RCC1" evidence="3">
    <location>
        <begin position="281"/>
        <end position="337"/>
    </location>
</feature>
<feature type="repeat" description="RCC1" evidence="3">
    <location>
        <begin position="169"/>
        <end position="227"/>
    </location>
</feature>
<sequence>MAAGSLASEGLRFFAWGANSHGQLGQGHRQDRVEPGQVEEGDPAGRALRRLAGGGGHSVLLTGAGQLLVCGQNHRGQLGLGHTREVTTFHLCPGPGGQAVEQVACGWDFTLLLTDRGTLYSCGSNAFGQLGVGRPLADSAEPLQIQSLSERVVGLAAGLRHALAVTGSGHVFQWGTGLAAQAKRALCPNPVPAHLNAWEPCLVPGLDHVAPRGVAAGAYHCVCLTAGGDVFLWGSNKHKQLCVSLPFLPLPRCVDRALLGGGPATAVWSGWTHLVARTDSGRVFSWGRADYGQLGRPGDPSETGRSQPAGVPAEVDGLAGATEIACGSEHNLAIVGGRLLSWGWNEHGMCGNGTEVNVSQPQPIPALRGAGPLLIGCGAGHSMALCERRGAPAGRP</sequence>
<reference evidence="6" key="2">
    <citation type="submission" date="2025-08" db="UniProtKB">
        <authorList>
            <consortium name="Ensembl"/>
        </authorList>
    </citation>
    <scope>IDENTIFICATION</scope>
</reference>
<evidence type="ECO:0000313" key="7">
    <source>
        <dbReference type="Proteomes" id="UP000018468"/>
    </source>
</evidence>
<name>W5MID2_LEPOC</name>
<feature type="region of interest" description="Disordered" evidence="4">
    <location>
        <begin position="292"/>
        <end position="311"/>
    </location>
</feature>
<dbReference type="EMBL" id="AHAT01030607">
    <property type="status" value="NOT_ANNOTATED_CDS"/>
    <property type="molecule type" value="Genomic_DNA"/>
</dbReference>
<dbReference type="PANTHER" id="PTHR45982">
    <property type="entry name" value="REGULATOR OF CHROMOSOME CONDENSATION"/>
    <property type="match status" value="1"/>
</dbReference>
<dbReference type="HOGENOM" id="CLU_005210_0_3_1"/>
<dbReference type="EMBL" id="AHAT01030605">
    <property type="status" value="NOT_ANNOTATED_CDS"/>
    <property type="molecule type" value="Genomic_DNA"/>
</dbReference>
<dbReference type="EMBL" id="AHAT01030610">
    <property type="status" value="NOT_ANNOTATED_CDS"/>
    <property type="molecule type" value="Genomic_DNA"/>
</dbReference>
<dbReference type="EMBL" id="AHAT01030613">
    <property type="status" value="NOT_ANNOTATED_CDS"/>
    <property type="molecule type" value="Genomic_DNA"/>
</dbReference>
<dbReference type="SUPFAM" id="SSF50985">
    <property type="entry name" value="RCC1/BLIP-II"/>
    <property type="match status" value="1"/>
</dbReference>
<dbReference type="InParanoid" id="W5MID2"/>
<dbReference type="FunCoup" id="W5MID2">
    <property type="interactions" value="618"/>
</dbReference>
<feature type="domain" description="RCC1-like" evidence="5">
    <location>
        <begin position="13"/>
        <end position="384"/>
    </location>
</feature>
<dbReference type="EMBL" id="AHAT01030609">
    <property type="status" value="NOT_ANNOTATED_CDS"/>
    <property type="molecule type" value="Genomic_DNA"/>
</dbReference>
<dbReference type="CTD" id="26297"/>
<feature type="repeat" description="RCC1" evidence="3">
    <location>
        <begin position="337"/>
        <end position="388"/>
    </location>
</feature>